<dbReference type="PROSITE" id="PS50005">
    <property type="entry name" value="TPR"/>
    <property type="match status" value="1"/>
</dbReference>
<dbReference type="SMART" id="SM00530">
    <property type="entry name" value="HTH_XRE"/>
    <property type="match status" value="1"/>
</dbReference>
<dbReference type="SUPFAM" id="SSF47413">
    <property type="entry name" value="lambda repressor-like DNA-binding domains"/>
    <property type="match status" value="1"/>
</dbReference>
<dbReference type="Gene3D" id="3.40.50.300">
    <property type="entry name" value="P-loop containing nucleotide triphosphate hydrolases"/>
    <property type="match status" value="1"/>
</dbReference>
<evidence type="ECO:0000313" key="4">
    <source>
        <dbReference type="Proteomes" id="UP000516052"/>
    </source>
</evidence>
<keyword evidence="4" id="KW-1185">Reference proteome</keyword>
<dbReference type="InterPro" id="IPR001387">
    <property type="entry name" value="Cro/C1-type_HTH"/>
</dbReference>
<gene>
    <name evidence="3" type="ORF">IAG44_42575</name>
</gene>
<dbReference type="EMBL" id="CP060828">
    <property type="protein sequence ID" value="QNP75436.1"/>
    <property type="molecule type" value="Genomic_DNA"/>
</dbReference>
<dbReference type="InterPro" id="IPR011990">
    <property type="entry name" value="TPR-like_helical_dom_sf"/>
</dbReference>
<feature type="repeat" description="TPR" evidence="1">
    <location>
        <begin position="654"/>
        <end position="687"/>
    </location>
</feature>
<dbReference type="Proteomes" id="UP000516052">
    <property type="component" value="Chromosome"/>
</dbReference>
<feature type="domain" description="HTH cro/C1-type" evidence="2">
    <location>
        <begin position="8"/>
        <end position="66"/>
    </location>
</feature>
<dbReference type="KEGG" id="sroi:IAG44_42575"/>
<dbReference type="InterPro" id="IPR019734">
    <property type="entry name" value="TPR_rpt"/>
</dbReference>
<dbReference type="PROSITE" id="PS50943">
    <property type="entry name" value="HTH_CROC1"/>
    <property type="match status" value="1"/>
</dbReference>
<dbReference type="PANTHER" id="PTHR47691:SF3">
    <property type="entry name" value="HTH-TYPE TRANSCRIPTIONAL REGULATOR RV0890C-RELATED"/>
    <property type="match status" value="1"/>
</dbReference>
<organism evidence="3 4">
    <name type="scientific">Streptomyces roseirectus</name>
    <dbReference type="NCBI Taxonomy" id="2768066"/>
    <lineage>
        <taxon>Bacteria</taxon>
        <taxon>Bacillati</taxon>
        <taxon>Actinomycetota</taxon>
        <taxon>Actinomycetes</taxon>
        <taxon>Kitasatosporales</taxon>
        <taxon>Streptomycetaceae</taxon>
        <taxon>Streptomyces</taxon>
    </lineage>
</organism>
<dbReference type="Gene3D" id="1.25.40.10">
    <property type="entry name" value="Tetratricopeptide repeat domain"/>
    <property type="match status" value="1"/>
</dbReference>
<dbReference type="Gene3D" id="1.10.260.40">
    <property type="entry name" value="lambda repressor-like DNA-binding domains"/>
    <property type="match status" value="1"/>
</dbReference>
<dbReference type="PANTHER" id="PTHR47691">
    <property type="entry name" value="REGULATOR-RELATED"/>
    <property type="match status" value="1"/>
</dbReference>
<dbReference type="SMART" id="SM00028">
    <property type="entry name" value="TPR"/>
    <property type="match status" value="5"/>
</dbReference>
<evidence type="ECO:0000259" key="2">
    <source>
        <dbReference type="PROSITE" id="PS50943"/>
    </source>
</evidence>
<protein>
    <submittedName>
        <fullName evidence="3">Tetratricopeptide repeat protein</fullName>
    </submittedName>
</protein>
<dbReference type="InterPro" id="IPR027417">
    <property type="entry name" value="P-loop_NTPase"/>
</dbReference>
<evidence type="ECO:0000313" key="3">
    <source>
        <dbReference type="EMBL" id="QNP75436.1"/>
    </source>
</evidence>
<dbReference type="Pfam" id="PF13374">
    <property type="entry name" value="TPR_10"/>
    <property type="match status" value="1"/>
</dbReference>
<reference evidence="3 4" key="1">
    <citation type="submission" date="2020-08" db="EMBL/GenBank/DDBJ databases">
        <title>A novel species.</title>
        <authorList>
            <person name="Gao J."/>
        </authorList>
    </citation>
    <scope>NUCLEOTIDE SEQUENCE [LARGE SCALE GENOMIC DNA]</scope>
    <source>
        <strain evidence="3 4">CRXT-G-22</strain>
    </source>
</reference>
<dbReference type="GO" id="GO:0003677">
    <property type="term" value="F:DNA binding"/>
    <property type="evidence" value="ECO:0007669"/>
    <property type="project" value="InterPro"/>
</dbReference>
<accession>A0A7H0IRM0</accession>
<evidence type="ECO:0000256" key="1">
    <source>
        <dbReference type="PROSITE-ProRule" id="PRU00339"/>
    </source>
</evidence>
<proteinExistence type="predicted"/>
<dbReference type="CDD" id="cd00093">
    <property type="entry name" value="HTH_XRE"/>
    <property type="match status" value="1"/>
</dbReference>
<dbReference type="PRINTS" id="PR00364">
    <property type="entry name" value="DISEASERSIST"/>
</dbReference>
<dbReference type="Pfam" id="PF13560">
    <property type="entry name" value="HTH_31"/>
    <property type="match status" value="1"/>
</dbReference>
<dbReference type="SUPFAM" id="SSF48452">
    <property type="entry name" value="TPR-like"/>
    <property type="match status" value="1"/>
</dbReference>
<dbReference type="Pfam" id="PF13424">
    <property type="entry name" value="TPR_12"/>
    <property type="match status" value="2"/>
</dbReference>
<dbReference type="InterPro" id="IPR010982">
    <property type="entry name" value="Lambda_DNA-bd_dom_sf"/>
</dbReference>
<dbReference type="SUPFAM" id="SSF52540">
    <property type="entry name" value="P-loop containing nucleoside triphosphate hydrolases"/>
    <property type="match status" value="1"/>
</dbReference>
<keyword evidence="1" id="KW-0802">TPR repeat</keyword>
<sequence>MPMLDELLRGHRRRLGLSQEELAQWSGVSVRTISHVETGRITRPRPATVRQLADALGLRGQPREEFRAAATGTAPAPVPSQLPPPPPAFTGRTRHLRQLDALLDDADHPGTVSAIVGTAGVGKTALAVHWAHSVTARFPDGRLYVNLRGFHPTAPAVTPEEAVRGFLTALGIPAERVDRDPGARTGLYRSLLAGRRVLVLLDNARDAEQVRPLLPGAPGCLTLVTSRDRLTGLVAADGARPLVLGLPAEDEARHLLARRLGAARVLDAPDALGEIVTRCARLPLALAVVAARAAMTPQFPLAAYARELREAGARLDPFTADDPATDVRAVLSWSYRRISPEAARLFRLFGLHPGPDLSAPAAASLAGTRPDTARALLAELTRAHLLDQPAPDRCTAHDLLRAYAAELTRAHDPDDDTRAALHRLLDHYLRSATTASEAISWYRDPAPLPAPDPAVTPETFTGHSQALAWFTTELPNLTAAVHTAARTGFETHAWQLAWALVAFFDLAGHWTEWAATHETALRAAHAIGDTVGEARTCRNLGRVRSRQGRHEEAVTRLNRSLRLFRDLDDPVGQAHALRNLAVVQGRLNRPAQALDHAWQALPLYRAAGHRVGEGRALNQIAWWLSLRGEHREAVAYGRQALELLQHLGDRDGEGATWDTLGHAHHLLGDHQEAARSYRHALRLRRERGDLAEVADTLDHLAATHRSAGDPAGAALRWQEALDILDHLGHPDADRVRARLHETTEPVPDPHHR</sequence>
<name>A0A7H0IRM0_9ACTN</name>
<dbReference type="GO" id="GO:0043531">
    <property type="term" value="F:ADP binding"/>
    <property type="evidence" value="ECO:0007669"/>
    <property type="project" value="InterPro"/>
</dbReference>
<dbReference type="AlphaFoldDB" id="A0A7H0IRM0"/>